<dbReference type="GO" id="GO:0016251">
    <property type="term" value="F:RNA polymerase II general transcription initiation factor activity"/>
    <property type="evidence" value="ECO:0007669"/>
    <property type="project" value="TreeGrafter"/>
</dbReference>
<evidence type="ECO:0000256" key="4">
    <source>
        <dbReference type="ARBA" id="ARBA00023125"/>
    </source>
</evidence>
<feature type="compositionally biased region" description="Acidic residues" evidence="9">
    <location>
        <begin position="185"/>
        <end position="206"/>
    </location>
</feature>
<keyword evidence="5 8" id="KW-0804">Transcription</keyword>
<evidence type="ECO:0000256" key="7">
    <source>
        <dbReference type="ARBA" id="ARBA00025232"/>
    </source>
</evidence>
<organism evidence="10 11">
    <name type="scientific">Chionoecetes opilio</name>
    <name type="common">Atlantic snow crab</name>
    <name type="synonym">Cancer opilio</name>
    <dbReference type="NCBI Taxonomy" id="41210"/>
    <lineage>
        <taxon>Eukaryota</taxon>
        <taxon>Metazoa</taxon>
        <taxon>Ecdysozoa</taxon>
        <taxon>Arthropoda</taxon>
        <taxon>Crustacea</taxon>
        <taxon>Multicrustacea</taxon>
        <taxon>Malacostraca</taxon>
        <taxon>Eumalacostraca</taxon>
        <taxon>Eucarida</taxon>
        <taxon>Decapoda</taxon>
        <taxon>Pleocyemata</taxon>
        <taxon>Brachyura</taxon>
        <taxon>Eubrachyura</taxon>
        <taxon>Majoidea</taxon>
        <taxon>Majidae</taxon>
        <taxon>Chionoecetes</taxon>
    </lineage>
</organism>
<sequence>MMRFHAALGVDFKTWAHTKMERENNMKEFKGLDEDMPRYGAGSEFGREQREEARRKKYGINIRKYKPDDQPWLLSAAGKNGKKFKGIREGGVSENSSWYVFMQGKDGAFEAYPVEEWYNFKLIQRYKSLSAEEAEREFERRDKIMNYFSVMYQKKLKKEGDDPAETEEERTKKKGQSSKSLMLSELDDWMSDDGSDGSDKEDDGEEVVIKKKKKVQSKNRTQQGGKKKKNLEGNSDEDCLEESDEYDDGAEHDYICSDSSDKKDGESGGVKRKMKSNPADPSVKRQRTDLSGGGASSPMVASGSDSGVTEESIRRYLMRKPMTTTELLQKCKSKKTSLSSEQLVHAIAHILKRINPSKQMVKGKMYLSFKQ</sequence>
<reference evidence="10" key="1">
    <citation type="submission" date="2020-07" db="EMBL/GenBank/DDBJ databases">
        <title>The High-quality genome of the commercially important snow crab, Chionoecetes opilio.</title>
        <authorList>
            <person name="Jeong J.-H."/>
            <person name="Ryu S."/>
        </authorList>
    </citation>
    <scope>NUCLEOTIDE SEQUENCE</scope>
    <source>
        <strain evidence="10">MADBK_172401_WGS</strain>
        <tissue evidence="10">Digestive gland</tissue>
    </source>
</reference>
<dbReference type="GO" id="GO:0001096">
    <property type="term" value="F:TFIIF-class transcription factor complex binding"/>
    <property type="evidence" value="ECO:0007669"/>
    <property type="project" value="TreeGrafter"/>
</dbReference>
<dbReference type="InterPro" id="IPR011039">
    <property type="entry name" value="TFIIF_interaction"/>
</dbReference>
<comment type="caution">
    <text evidence="10">The sequence shown here is derived from an EMBL/GenBank/DDBJ whole genome shotgun (WGS) entry which is preliminary data.</text>
</comment>
<feature type="region of interest" description="Disordered" evidence="9">
    <location>
        <begin position="156"/>
        <end position="310"/>
    </location>
</feature>
<feature type="compositionally biased region" description="Acidic residues" evidence="9">
    <location>
        <begin position="234"/>
        <end position="248"/>
    </location>
</feature>
<evidence type="ECO:0000256" key="1">
    <source>
        <dbReference type="ARBA" id="ARBA00004123"/>
    </source>
</evidence>
<evidence type="ECO:0000313" key="10">
    <source>
        <dbReference type="EMBL" id="KAG0724333.1"/>
    </source>
</evidence>
<dbReference type="Pfam" id="PF05793">
    <property type="entry name" value="TFIIF_alpha"/>
    <property type="match status" value="2"/>
</dbReference>
<evidence type="ECO:0000256" key="3">
    <source>
        <dbReference type="ARBA" id="ARBA00023015"/>
    </source>
</evidence>
<dbReference type="InterPro" id="IPR036388">
    <property type="entry name" value="WH-like_DNA-bd_sf"/>
</dbReference>
<protein>
    <recommendedName>
        <fullName evidence="8">Transcription initiation factor IIF subunit alpha</fullName>
    </recommendedName>
</protein>
<dbReference type="AlphaFoldDB" id="A0A8J4YCZ7"/>
<dbReference type="OrthoDB" id="76676at2759"/>
<gene>
    <name evidence="10" type="primary">TfIIFalpha</name>
    <name evidence="10" type="ORF">GWK47_040797</name>
</gene>
<dbReference type="SUPFAM" id="SSF46785">
    <property type="entry name" value="Winged helix' DNA-binding domain"/>
    <property type="match status" value="1"/>
</dbReference>
<evidence type="ECO:0000313" key="11">
    <source>
        <dbReference type="Proteomes" id="UP000770661"/>
    </source>
</evidence>
<evidence type="ECO:0000256" key="2">
    <source>
        <dbReference type="ARBA" id="ARBA00005249"/>
    </source>
</evidence>
<dbReference type="GO" id="GO:0003677">
    <property type="term" value="F:DNA binding"/>
    <property type="evidence" value="ECO:0007669"/>
    <property type="project" value="UniProtKB-KW"/>
</dbReference>
<dbReference type="InterPro" id="IPR036390">
    <property type="entry name" value="WH_DNA-bd_sf"/>
</dbReference>
<dbReference type="EMBL" id="JACEEZ010007065">
    <property type="protein sequence ID" value="KAG0724333.1"/>
    <property type="molecule type" value="Genomic_DNA"/>
</dbReference>
<evidence type="ECO:0000256" key="9">
    <source>
        <dbReference type="SAM" id="MobiDB-lite"/>
    </source>
</evidence>
<dbReference type="PANTHER" id="PTHR13011">
    <property type="entry name" value="TFIIF-ALPHA"/>
    <property type="match status" value="1"/>
</dbReference>
<evidence type="ECO:0000256" key="8">
    <source>
        <dbReference type="RuleBase" id="RU366044"/>
    </source>
</evidence>
<dbReference type="Proteomes" id="UP000770661">
    <property type="component" value="Unassembled WGS sequence"/>
</dbReference>
<name>A0A8J4YCZ7_CHIOP</name>
<dbReference type="PANTHER" id="PTHR13011:SF0">
    <property type="entry name" value="GENERAL TRANSCRIPTION FACTOR IIF SUBUNIT 1"/>
    <property type="match status" value="1"/>
</dbReference>
<comment type="function">
    <text evidence="7 8">TFIIF is a general transcription initiation factor that binds to RNA polymerase II and helps to recruit it to the initiation complex in collaboration with TFIIB. It promotes transcription elongation.</text>
</comment>
<evidence type="ECO:0000256" key="6">
    <source>
        <dbReference type="ARBA" id="ARBA00023242"/>
    </source>
</evidence>
<comment type="similarity">
    <text evidence="2 8">Belongs to the TFIIF alpha subunit family.</text>
</comment>
<keyword evidence="6 8" id="KW-0539">Nucleus</keyword>
<keyword evidence="3 8" id="KW-0805">Transcription regulation</keyword>
<dbReference type="GO" id="GO:0032968">
    <property type="term" value="P:positive regulation of transcription elongation by RNA polymerase II"/>
    <property type="evidence" value="ECO:0007669"/>
    <property type="project" value="InterPro"/>
</dbReference>
<accession>A0A8J4YCZ7</accession>
<dbReference type="Gene3D" id="1.10.10.10">
    <property type="entry name" value="Winged helix-like DNA-binding domain superfamily/Winged helix DNA-binding domain"/>
    <property type="match status" value="1"/>
</dbReference>
<dbReference type="GO" id="GO:0006367">
    <property type="term" value="P:transcription initiation at RNA polymerase II promoter"/>
    <property type="evidence" value="ECO:0007669"/>
    <property type="project" value="InterPro"/>
</dbReference>
<keyword evidence="11" id="KW-1185">Reference proteome</keyword>
<feature type="compositionally biased region" description="Basic and acidic residues" evidence="9">
    <location>
        <begin position="249"/>
        <end position="266"/>
    </location>
</feature>
<dbReference type="GO" id="GO:0005674">
    <property type="term" value="C:transcription factor TFIIF complex"/>
    <property type="evidence" value="ECO:0007669"/>
    <property type="project" value="TreeGrafter"/>
</dbReference>
<comment type="subcellular location">
    <subcellularLocation>
        <location evidence="1 8">Nucleus</location>
    </subcellularLocation>
</comment>
<keyword evidence="4 8" id="KW-0238">DNA-binding</keyword>
<proteinExistence type="inferred from homology"/>
<dbReference type="InterPro" id="IPR008851">
    <property type="entry name" value="TFIIF-alpha"/>
</dbReference>
<dbReference type="SUPFAM" id="SSF50916">
    <property type="entry name" value="Rap30/74 interaction domains"/>
    <property type="match status" value="1"/>
</dbReference>
<evidence type="ECO:0000256" key="5">
    <source>
        <dbReference type="ARBA" id="ARBA00023163"/>
    </source>
</evidence>